<dbReference type="OrthoDB" id="10276714at2759"/>
<evidence type="ECO:0000313" key="1">
    <source>
        <dbReference type="EMBL" id="PTB45203.1"/>
    </source>
</evidence>
<organism evidence="1 2">
    <name type="scientific">Trichoderma asperellum (strain ATCC 204424 / CBS 433.97 / NBRC 101777)</name>
    <dbReference type="NCBI Taxonomy" id="1042311"/>
    <lineage>
        <taxon>Eukaryota</taxon>
        <taxon>Fungi</taxon>
        <taxon>Dikarya</taxon>
        <taxon>Ascomycota</taxon>
        <taxon>Pezizomycotina</taxon>
        <taxon>Sordariomycetes</taxon>
        <taxon>Hypocreomycetidae</taxon>
        <taxon>Hypocreales</taxon>
        <taxon>Hypocreaceae</taxon>
        <taxon>Trichoderma</taxon>
    </lineage>
</organism>
<protein>
    <recommendedName>
        <fullName evidence="3">Nucleoside phosphorylase domain-containing protein</fullName>
    </recommendedName>
</protein>
<evidence type="ECO:0000313" key="2">
    <source>
        <dbReference type="Proteomes" id="UP000240493"/>
    </source>
</evidence>
<sequence>MSSVIAWIIPSWTEYGPAKNLLNRDALPTAWEDHAPASPEDPIEYYYCTGTIKEHDVYLVNAEKERYVNRAAEIMAEELKAQGKNISVYIIGGLDYLANYTPGHFNIGDCAISTPVFDEEIEAYYQNIRESIPEESRKNAKSLLDAVSSLLHNQQGYTIGGRTCYAHALYDQNQADIESRMCVIPGLPYITVVGLCKVDLDQLELASTASALTIMKIIEQMEKLE</sequence>
<dbReference type="InterPro" id="IPR035994">
    <property type="entry name" value="Nucleoside_phosphorylase_sf"/>
</dbReference>
<dbReference type="Proteomes" id="UP000240493">
    <property type="component" value="Unassembled WGS sequence"/>
</dbReference>
<dbReference type="AlphaFoldDB" id="A0A2T3ZKA6"/>
<keyword evidence="2" id="KW-1185">Reference proteome</keyword>
<gene>
    <name evidence="1" type="ORF">M441DRAFT_23458</name>
</gene>
<proteinExistence type="predicted"/>
<dbReference type="Gene3D" id="3.40.50.1580">
    <property type="entry name" value="Nucleoside phosphorylase domain"/>
    <property type="match status" value="1"/>
</dbReference>
<dbReference type="EMBL" id="KZ679257">
    <property type="protein sequence ID" value="PTB45203.1"/>
    <property type="molecule type" value="Genomic_DNA"/>
</dbReference>
<reference evidence="1 2" key="1">
    <citation type="submission" date="2016-07" db="EMBL/GenBank/DDBJ databases">
        <title>Multiple horizontal gene transfer events from other fungi enriched the ability of initially mycotrophic Trichoderma (Ascomycota) to feed on dead plant biomass.</title>
        <authorList>
            <consortium name="DOE Joint Genome Institute"/>
            <person name="Aerts A."/>
            <person name="Atanasova L."/>
            <person name="Chenthamara K."/>
            <person name="Zhang J."/>
            <person name="Grujic M."/>
            <person name="Henrissat B."/>
            <person name="Kuo A."/>
            <person name="Salamov A."/>
            <person name="Lipzen A."/>
            <person name="Labutti K."/>
            <person name="Barry K."/>
            <person name="Miao Y."/>
            <person name="Rahimi M.J."/>
            <person name="Shen Q."/>
            <person name="Grigoriev I.V."/>
            <person name="Kubicek C.P."/>
            <person name="Druzhinina I.S."/>
        </authorList>
    </citation>
    <scope>NUCLEOTIDE SEQUENCE [LARGE SCALE GENOMIC DNA]</scope>
    <source>
        <strain evidence="1 2">CBS 433.97</strain>
    </source>
</reference>
<evidence type="ECO:0008006" key="3">
    <source>
        <dbReference type="Google" id="ProtNLM"/>
    </source>
</evidence>
<accession>A0A2T3ZKA6</accession>
<name>A0A2T3ZKA6_TRIA4</name>
<dbReference type="GO" id="GO:0003824">
    <property type="term" value="F:catalytic activity"/>
    <property type="evidence" value="ECO:0007669"/>
    <property type="project" value="InterPro"/>
</dbReference>
<dbReference type="GO" id="GO:0009116">
    <property type="term" value="P:nucleoside metabolic process"/>
    <property type="evidence" value="ECO:0007669"/>
    <property type="project" value="InterPro"/>
</dbReference>